<feature type="transmembrane region" description="Helical" evidence="10">
    <location>
        <begin position="37"/>
        <end position="56"/>
    </location>
</feature>
<keyword evidence="4 10" id="KW-0812">Transmembrane</keyword>
<evidence type="ECO:0000256" key="2">
    <source>
        <dbReference type="ARBA" id="ARBA00022475"/>
    </source>
</evidence>
<keyword evidence="3" id="KW-0716">Sensory transduction</keyword>
<proteinExistence type="predicted"/>
<comment type="caution">
    <text evidence="11">The sequence shown here is derived from an EMBL/GenBank/DDBJ whole genome shotgun (WGS) entry which is preliminary data.</text>
</comment>
<feature type="transmembrane region" description="Helical" evidence="10">
    <location>
        <begin position="6"/>
        <end position="25"/>
    </location>
</feature>
<name>A0ABQ9K581_9CUCU</name>
<evidence type="ECO:0000313" key="11">
    <source>
        <dbReference type="EMBL" id="KAJ8985304.1"/>
    </source>
</evidence>
<evidence type="ECO:0000256" key="4">
    <source>
        <dbReference type="ARBA" id="ARBA00022692"/>
    </source>
</evidence>
<protein>
    <submittedName>
        <fullName evidence="11">Uncharacterized protein</fullName>
    </submittedName>
</protein>
<evidence type="ECO:0000256" key="1">
    <source>
        <dbReference type="ARBA" id="ARBA00004651"/>
    </source>
</evidence>
<evidence type="ECO:0000256" key="5">
    <source>
        <dbReference type="ARBA" id="ARBA00022725"/>
    </source>
</evidence>
<dbReference type="Pfam" id="PF02949">
    <property type="entry name" value="7tm_6"/>
    <property type="match status" value="1"/>
</dbReference>
<evidence type="ECO:0000313" key="12">
    <source>
        <dbReference type="Proteomes" id="UP001162164"/>
    </source>
</evidence>
<dbReference type="InterPro" id="IPR004117">
    <property type="entry name" value="7tm6_olfct_rcpt"/>
</dbReference>
<keyword evidence="7 10" id="KW-0472">Membrane</keyword>
<keyword evidence="12" id="KW-1185">Reference proteome</keyword>
<dbReference type="EMBL" id="JAPWTJ010000017">
    <property type="protein sequence ID" value="KAJ8985304.1"/>
    <property type="molecule type" value="Genomic_DNA"/>
</dbReference>
<organism evidence="11 12">
    <name type="scientific">Molorchus minor</name>
    <dbReference type="NCBI Taxonomy" id="1323400"/>
    <lineage>
        <taxon>Eukaryota</taxon>
        <taxon>Metazoa</taxon>
        <taxon>Ecdysozoa</taxon>
        <taxon>Arthropoda</taxon>
        <taxon>Hexapoda</taxon>
        <taxon>Insecta</taxon>
        <taxon>Pterygota</taxon>
        <taxon>Neoptera</taxon>
        <taxon>Endopterygota</taxon>
        <taxon>Coleoptera</taxon>
        <taxon>Polyphaga</taxon>
        <taxon>Cucujiformia</taxon>
        <taxon>Chrysomeloidea</taxon>
        <taxon>Cerambycidae</taxon>
        <taxon>Lamiinae</taxon>
        <taxon>Monochamini</taxon>
        <taxon>Molorchus</taxon>
    </lineage>
</organism>
<keyword evidence="9" id="KW-0807">Transducer</keyword>
<dbReference type="Proteomes" id="UP001162164">
    <property type="component" value="Unassembled WGS sequence"/>
</dbReference>
<sequence>MYVKIAFIQCIASALVICLTGFQMLTVPFGSVQFYRLIIYFCSMFEQVALYCWFGHNIMLKSEEICDACYMSDWYNSDARIKKYLFIIMERSKRSFHVVTYLGHISESLMGITNVKVCLCVTFLETFDFMVDDNDTGLLFRLIKQYETRKRCKQNTQQSYISGHIEVGFVEVLKCPKCRSNLEINKDKRGSSKAPYLKIWFKDDDPRSLLV</sequence>
<evidence type="ECO:0000256" key="8">
    <source>
        <dbReference type="ARBA" id="ARBA00023170"/>
    </source>
</evidence>
<keyword evidence="2" id="KW-1003">Cell membrane</keyword>
<evidence type="ECO:0000256" key="9">
    <source>
        <dbReference type="ARBA" id="ARBA00023224"/>
    </source>
</evidence>
<gene>
    <name evidence="11" type="ORF">NQ317_007091</name>
</gene>
<keyword evidence="5" id="KW-0552">Olfaction</keyword>
<reference evidence="11" key="1">
    <citation type="journal article" date="2023" name="Insect Mol. Biol.">
        <title>Genome sequencing provides insights into the evolution of gene families encoding plant cell wall-degrading enzymes in longhorned beetles.</title>
        <authorList>
            <person name="Shin N.R."/>
            <person name="Okamura Y."/>
            <person name="Kirsch R."/>
            <person name="Pauchet Y."/>
        </authorList>
    </citation>
    <scope>NUCLEOTIDE SEQUENCE</scope>
    <source>
        <strain evidence="11">MMC_N1</strain>
    </source>
</reference>
<comment type="subcellular location">
    <subcellularLocation>
        <location evidence="1">Cell membrane</location>
        <topology evidence="1">Multi-pass membrane protein</topology>
    </subcellularLocation>
</comment>
<keyword evidence="6 10" id="KW-1133">Transmembrane helix</keyword>
<accession>A0ABQ9K581</accession>
<evidence type="ECO:0000256" key="3">
    <source>
        <dbReference type="ARBA" id="ARBA00022606"/>
    </source>
</evidence>
<evidence type="ECO:0000256" key="10">
    <source>
        <dbReference type="SAM" id="Phobius"/>
    </source>
</evidence>
<keyword evidence="8" id="KW-0675">Receptor</keyword>
<dbReference type="PANTHER" id="PTHR21137">
    <property type="entry name" value="ODORANT RECEPTOR"/>
    <property type="match status" value="1"/>
</dbReference>
<dbReference type="PANTHER" id="PTHR21137:SF35">
    <property type="entry name" value="ODORANT RECEPTOR 19A-RELATED"/>
    <property type="match status" value="1"/>
</dbReference>
<evidence type="ECO:0000256" key="7">
    <source>
        <dbReference type="ARBA" id="ARBA00023136"/>
    </source>
</evidence>
<evidence type="ECO:0000256" key="6">
    <source>
        <dbReference type="ARBA" id="ARBA00022989"/>
    </source>
</evidence>